<keyword evidence="4" id="KW-1185">Reference proteome</keyword>
<proteinExistence type="predicted"/>
<sequence>MARTKLSRSSRITLLLVLFCLLALLQTTLAANPISFCKCVCGQEKYIVALPRDTQHPIFGGSSKACGSCTKKFCLDTNPDMCKDVGTGEGDELVTICFERDSYKDQFIVYLFLTITFGLLGFAGLQPFLNGLWQRRQQRSYSQMPM</sequence>
<organism evidence="3 4">
    <name type="scientific">Linnemannia elongata AG-77</name>
    <dbReference type="NCBI Taxonomy" id="1314771"/>
    <lineage>
        <taxon>Eukaryota</taxon>
        <taxon>Fungi</taxon>
        <taxon>Fungi incertae sedis</taxon>
        <taxon>Mucoromycota</taxon>
        <taxon>Mortierellomycotina</taxon>
        <taxon>Mortierellomycetes</taxon>
        <taxon>Mortierellales</taxon>
        <taxon>Mortierellaceae</taxon>
        <taxon>Linnemannia</taxon>
    </lineage>
</organism>
<keyword evidence="1" id="KW-0812">Transmembrane</keyword>
<evidence type="ECO:0000256" key="2">
    <source>
        <dbReference type="SAM" id="SignalP"/>
    </source>
</evidence>
<accession>A0A197JFR5</accession>
<dbReference type="Proteomes" id="UP000078512">
    <property type="component" value="Unassembled WGS sequence"/>
</dbReference>
<dbReference type="EMBL" id="KV442122">
    <property type="protein sequence ID" value="OAQ23341.1"/>
    <property type="molecule type" value="Genomic_DNA"/>
</dbReference>
<keyword evidence="2" id="KW-0732">Signal</keyword>
<feature type="chain" id="PRO_5008275892" evidence="2">
    <location>
        <begin position="31"/>
        <end position="146"/>
    </location>
</feature>
<name>A0A197JFR5_9FUNG</name>
<evidence type="ECO:0000313" key="3">
    <source>
        <dbReference type="EMBL" id="OAQ23341.1"/>
    </source>
</evidence>
<keyword evidence="1" id="KW-0472">Membrane</keyword>
<feature type="transmembrane region" description="Helical" evidence="1">
    <location>
        <begin position="107"/>
        <end position="129"/>
    </location>
</feature>
<protein>
    <submittedName>
        <fullName evidence="3">Uncharacterized protein</fullName>
    </submittedName>
</protein>
<keyword evidence="1" id="KW-1133">Transmembrane helix</keyword>
<dbReference type="PANTHER" id="PTHR36854:SF1">
    <property type="entry name" value="TRANSMEMBRANE PROTEIN"/>
    <property type="match status" value="1"/>
</dbReference>
<evidence type="ECO:0000313" key="4">
    <source>
        <dbReference type="Proteomes" id="UP000078512"/>
    </source>
</evidence>
<dbReference type="OrthoDB" id="2142503at2759"/>
<gene>
    <name evidence="3" type="ORF">K457DRAFT_159430</name>
</gene>
<dbReference type="AlphaFoldDB" id="A0A197JFR5"/>
<reference evidence="3 4" key="1">
    <citation type="submission" date="2016-05" db="EMBL/GenBank/DDBJ databases">
        <title>Genome sequencing reveals origins of a unique bacterial endosymbiosis in the earliest lineages of terrestrial Fungi.</title>
        <authorList>
            <consortium name="DOE Joint Genome Institute"/>
            <person name="Uehling J."/>
            <person name="Gryganskyi A."/>
            <person name="Hameed K."/>
            <person name="Tschaplinski T."/>
            <person name="Misztal P."/>
            <person name="Wu S."/>
            <person name="Desiro A."/>
            <person name="Vande Pol N."/>
            <person name="Du Z.-Y."/>
            <person name="Zienkiewicz A."/>
            <person name="Zienkiewicz K."/>
            <person name="Morin E."/>
            <person name="Tisserant E."/>
            <person name="Splivallo R."/>
            <person name="Hainaut M."/>
            <person name="Henrissat B."/>
            <person name="Ohm R."/>
            <person name="Kuo A."/>
            <person name="Yan J."/>
            <person name="Lipzen A."/>
            <person name="Nolan M."/>
            <person name="Labutti K."/>
            <person name="Barry K."/>
            <person name="Goldstein A."/>
            <person name="Labbe J."/>
            <person name="Schadt C."/>
            <person name="Tuskan G."/>
            <person name="Grigoriev I."/>
            <person name="Martin F."/>
            <person name="Vilgalys R."/>
            <person name="Bonito G."/>
        </authorList>
    </citation>
    <scope>NUCLEOTIDE SEQUENCE [LARGE SCALE GENOMIC DNA]</scope>
    <source>
        <strain evidence="3 4">AG-77</strain>
    </source>
</reference>
<feature type="signal peptide" evidence="2">
    <location>
        <begin position="1"/>
        <end position="30"/>
    </location>
</feature>
<dbReference type="PANTHER" id="PTHR36854">
    <property type="entry name" value="CHROMOSOME 9, WHOLE GENOME SHOTGUN SEQUENCE"/>
    <property type="match status" value="1"/>
</dbReference>
<evidence type="ECO:0000256" key="1">
    <source>
        <dbReference type="SAM" id="Phobius"/>
    </source>
</evidence>